<comment type="subcellular location">
    <subcellularLocation>
        <location evidence="1">Cell membrane</location>
        <topology evidence="1">Multi-pass membrane protein</topology>
    </subcellularLocation>
</comment>
<evidence type="ECO:0000256" key="8">
    <source>
        <dbReference type="RuleBase" id="RU003346"/>
    </source>
</evidence>
<keyword evidence="8" id="KW-0813">Transport</keyword>
<protein>
    <submittedName>
        <fullName evidence="12">Facilitated trehalose transporter Tret1like [Bombus impatiens]</fullName>
    </submittedName>
</protein>
<dbReference type="InterPro" id="IPR003663">
    <property type="entry name" value="Sugar/inositol_transpt"/>
</dbReference>
<dbReference type="InterPro" id="IPR020846">
    <property type="entry name" value="MFS_dom"/>
</dbReference>
<dbReference type="SUPFAM" id="SSF103473">
    <property type="entry name" value="MFS general substrate transporter"/>
    <property type="match status" value="1"/>
</dbReference>
<dbReference type="GO" id="GO:0005886">
    <property type="term" value="C:plasma membrane"/>
    <property type="evidence" value="ECO:0007669"/>
    <property type="project" value="UniProtKB-SubCell"/>
</dbReference>
<dbReference type="PANTHER" id="PTHR48021">
    <property type="match status" value="1"/>
</dbReference>
<dbReference type="OrthoDB" id="6612291at2759"/>
<dbReference type="InterPro" id="IPR005829">
    <property type="entry name" value="Sugar_transporter_CS"/>
</dbReference>
<keyword evidence="5 10" id="KW-0472">Membrane</keyword>
<feature type="transmembrane region" description="Helical" evidence="10">
    <location>
        <begin position="92"/>
        <end position="113"/>
    </location>
</feature>
<name>A0A0K2V2I7_LEPSM</name>
<keyword evidence="4 10" id="KW-1133">Transmembrane helix</keyword>
<keyword evidence="6" id="KW-0325">Glycoprotein</keyword>
<feature type="transmembrane region" description="Helical" evidence="10">
    <location>
        <begin position="22"/>
        <end position="44"/>
    </location>
</feature>
<comment type="similarity">
    <text evidence="7">Belongs to the major facilitator superfamily. Sugar transporter (TC 2.A.1.1) family. Trehalose transporter subfamily.</text>
</comment>
<keyword evidence="3 10" id="KW-0812">Transmembrane</keyword>
<evidence type="ECO:0000256" key="7">
    <source>
        <dbReference type="ARBA" id="ARBA00024348"/>
    </source>
</evidence>
<dbReference type="GO" id="GO:0022857">
    <property type="term" value="F:transmembrane transporter activity"/>
    <property type="evidence" value="ECO:0007669"/>
    <property type="project" value="InterPro"/>
</dbReference>
<feature type="transmembrane region" description="Helical" evidence="10">
    <location>
        <begin position="257"/>
        <end position="276"/>
    </location>
</feature>
<dbReference type="EMBL" id="HACA01026820">
    <property type="protein sequence ID" value="CDW44181.1"/>
    <property type="molecule type" value="Transcribed_RNA"/>
</dbReference>
<accession>A0A0K2V2I7</accession>
<evidence type="ECO:0000313" key="12">
    <source>
        <dbReference type="EMBL" id="CDW44181.1"/>
    </source>
</evidence>
<dbReference type="Pfam" id="PF00083">
    <property type="entry name" value="Sugar_tr"/>
    <property type="match status" value="1"/>
</dbReference>
<dbReference type="NCBIfam" id="TIGR00879">
    <property type="entry name" value="SP"/>
    <property type="match status" value="1"/>
</dbReference>
<dbReference type="InterPro" id="IPR036259">
    <property type="entry name" value="MFS_trans_sf"/>
</dbReference>
<dbReference type="PROSITE" id="PS00217">
    <property type="entry name" value="SUGAR_TRANSPORT_2"/>
    <property type="match status" value="1"/>
</dbReference>
<feature type="region of interest" description="Disordered" evidence="9">
    <location>
        <begin position="461"/>
        <end position="492"/>
    </location>
</feature>
<dbReference type="FunFam" id="1.20.1250.20:FF:000055">
    <property type="entry name" value="Facilitated trehalose transporter Tret1-2 homolog"/>
    <property type="match status" value="1"/>
</dbReference>
<feature type="transmembrane region" description="Helical" evidence="10">
    <location>
        <begin position="151"/>
        <end position="172"/>
    </location>
</feature>
<evidence type="ECO:0000256" key="10">
    <source>
        <dbReference type="SAM" id="Phobius"/>
    </source>
</evidence>
<feature type="transmembrane region" description="Helical" evidence="10">
    <location>
        <begin position="64"/>
        <end position="85"/>
    </location>
</feature>
<evidence type="ECO:0000256" key="1">
    <source>
        <dbReference type="ARBA" id="ARBA00004651"/>
    </source>
</evidence>
<evidence type="ECO:0000256" key="5">
    <source>
        <dbReference type="ARBA" id="ARBA00023136"/>
    </source>
</evidence>
<feature type="transmembrane region" description="Helical" evidence="10">
    <location>
        <begin position="178"/>
        <end position="196"/>
    </location>
</feature>
<sequence>MEDTNNAVNVEIRSSNGFLYQLFTASIASQAALLMGCSLGWSSPVIVLLSKSKDGFVLSKSEEGWLASILFFGAIAGGPCAGYLIDKSGRKLALGVNAVLYALSLGVIVSAQYKWMLFAGRFLNGVSCGFTSISAPTYISEISSASNRGKLGIMFQIMVTIGILLINVIGLIESWRWITVSIIIMDSIWLFFLYFIPESPVYHLINNNEPLARSVLQRLRGDEDIEEEVNVLKNVVASLNEKAAFSDLLKSCNLKPLLISILVMMGQQASGINAVLSYSESIFKSAHTNLKPLAETIIMDLVMVIATFFAAIVSDKLGRRVLLQISGSSIILTLFTIGTYYFLDSHNYEIAKTIRWLPLLCLSLHVISFSMGYGPIPWLLMSEIFAPEIKGFGSAIASGSNWGMGFLVTLTFPILSDLVGQYMVFFIYGSIMIILLILSIAFVPETKGKTLDEIHRLFKPNEVPQNDEEGVEEEREELNEDDVSESDLLLNT</sequence>
<evidence type="ECO:0000256" key="3">
    <source>
        <dbReference type="ARBA" id="ARBA00022692"/>
    </source>
</evidence>
<feature type="transmembrane region" description="Helical" evidence="10">
    <location>
        <begin position="392"/>
        <end position="416"/>
    </location>
</feature>
<dbReference type="PROSITE" id="PS50850">
    <property type="entry name" value="MFS"/>
    <property type="match status" value="1"/>
</dbReference>
<evidence type="ECO:0000256" key="9">
    <source>
        <dbReference type="SAM" id="MobiDB-lite"/>
    </source>
</evidence>
<evidence type="ECO:0000256" key="2">
    <source>
        <dbReference type="ARBA" id="ARBA00022475"/>
    </source>
</evidence>
<evidence type="ECO:0000256" key="6">
    <source>
        <dbReference type="ARBA" id="ARBA00023180"/>
    </source>
</evidence>
<evidence type="ECO:0000256" key="4">
    <source>
        <dbReference type="ARBA" id="ARBA00022989"/>
    </source>
</evidence>
<feature type="transmembrane region" description="Helical" evidence="10">
    <location>
        <begin position="321"/>
        <end position="343"/>
    </location>
</feature>
<dbReference type="AlphaFoldDB" id="A0A0K2V2I7"/>
<dbReference type="InterPro" id="IPR005828">
    <property type="entry name" value="MFS_sugar_transport-like"/>
</dbReference>
<organism evidence="12">
    <name type="scientific">Lepeophtheirus salmonis</name>
    <name type="common">Salmon louse</name>
    <name type="synonym">Caligus salmonis</name>
    <dbReference type="NCBI Taxonomy" id="72036"/>
    <lineage>
        <taxon>Eukaryota</taxon>
        <taxon>Metazoa</taxon>
        <taxon>Ecdysozoa</taxon>
        <taxon>Arthropoda</taxon>
        <taxon>Crustacea</taxon>
        <taxon>Multicrustacea</taxon>
        <taxon>Hexanauplia</taxon>
        <taxon>Copepoda</taxon>
        <taxon>Siphonostomatoida</taxon>
        <taxon>Caligidae</taxon>
        <taxon>Lepeophtheirus</taxon>
    </lineage>
</organism>
<feature type="transmembrane region" description="Helical" evidence="10">
    <location>
        <begin position="296"/>
        <end position="314"/>
    </location>
</feature>
<dbReference type="PROSITE" id="PS00216">
    <property type="entry name" value="SUGAR_TRANSPORT_1"/>
    <property type="match status" value="1"/>
</dbReference>
<dbReference type="InterPro" id="IPR050549">
    <property type="entry name" value="MFS_Trehalose_Transporter"/>
</dbReference>
<feature type="domain" description="Major facilitator superfamily (MFS) profile" evidence="11">
    <location>
        <begin position="24"/>
        <end position="447"/>
    </location>
</feature>
<reference evidence="12" key="1">
    <citation type="submission" date="2014-05" db="EMBL/GenBank/DDBJ databases">
        <authorList>
            <person name="Chronopoulou M."/>
        </authorList>
    </citation>
    <scope>NUCLEOTIDE SEQUENCE</scope>
    <source>
        <tissue evidence="12">Whole organism</tissue>
    </source>
</reference>
<feature type="transmembrane region" description="Helical" evidence="10">
    <location>
        <begin position="355"/>
        <end position="380"/>
    </location>
</feature>
<dbReference type="PANTHER" id="PTHR48021:SF1">
    <property type="entry name" value="GH07001P-RELATED"/>
    <property type="match status" value="1"/>
</dbReference>
<keyword evidence="2" id="KW-1003">Cell membrane</keyword>
<proteinExistence type="inferred from homology"/>
<feature type="transmembrane region" description="Helical" evidence="10">
    <location>
        <begin position="422"/>
        <end position="443"/>
    </location>
</feature>
<dbReference type="PRINTS" id="PR00171">
    <property type="entry name" value="SUGRTRNSPORT"/>
</dbReference>
<feature type="compositionally biased region" description="Acidic residues" evidence="9">
    <location>
        <begin position="465"/>
        <end position="485"/>
    </location>
</feature>
<evidence type="ECO:0000259" key="11">
    <source>
        <dbReference type="PROSITE" id="PS50850"/>
    </source>
</evidence>
<dbReference type="Gene3D" id="1.20.1250.20">
    <property type="entry name" value="MFS general substrate transporter like domains"/>
    <property type="match status" value="1"/>
</dbReference>